<protein>
    <submittedName>
        <fullName evidence="1">Disease resistance protein RDL5</fullName>
    </submittedName>
</protein>
<sequence length="190" mass="22208">MLDVGMSYLGQLVQRCMVQVQLTRFNKRIKRCCLHDLMRDLRLLKAKEENFLEIVHIKAFGHQLTGRPNANIGEVAPLKESLLLERRWFVLLHQQHHPAAAEVFPQLKSLMLESIQNLEEWKVEQKAMPCLFRLVIVDCPKLKEIPNGLRFIATLRELQIQRVSEALRDRLREGGDDFYKVHHMPSIVIP</sequence>
<reference evidence="1 2" key="1">
    <citation type="journal article" date="2022" name="Plant J.">
        <title>Chromosome-level genome of Camellia lanceoleosa provides a valuable resource for understanding genome evolution and self-incompatibility.</title>
        <authorList>
            <person name="Gong W."/>
            <person name="Xiao S."/>
            <person name="Wang L."/>
            <person name="Liao Z."/>
            <person name="Chang Y."/>
            <person name="Mo W."/>
            <person name="Hu G."/>
            <person name="Li W."/>
            <person name="Zhao G."/>
            <person name="Zhu H."/>
            <person name="Hu X."/>
            <person name="Ji K."/>
            <person name="Xiang X."/>
            <person name="Song Q."/>
            <person name="Yuan D."/>
            <person name="Jin S."/>
            <person name="Zhang L."/>
        </authorList>
    </citation>
    <scope>NUCLEOTIDE SEQUENCE [LARGE SCALE GENOMIC DNA]</scope>
    <source>
        <strain evidence="1">SQ_2022a</strain>
    </source>
</reference>
<proteinExistence type="predicted"/>
<name>A0ACC0IRM1_9ERIC</name>
<gene>
    <name evidence="1" type="ORF">LOK49_LG02G03827</name>
</gene>
<evidence type="ECO:0000313" key="2">
    <source>
        <dbReference type="Proteomes" id="UP001060215"/>
    </source>
</evidence>
<evidence type="ECO:0000313" key="1">
    <source>
        <dbReference type="EMBL" id="KAI8027743.1"/>
    </source>
</evidence>
<comment type="caution">
    <text evidence="1">The sequence shown here is derived from an EMBL/GenBank/DDBJ whole genome shotgun (WGS) entry which is preliminary data.</text>
</comment>
<dbReference type="Proteomes" id="UP001060215">
    <property type="component" value="Chromosome 3"/>
</dbReference>
<keyword evidence="2" id="KW-1185">Reference proteome</keyword>
<organism evidence="1 2">
    <name type="scientific">Camellia lanceoleosa</name>
    <dbReference type="NCBI Taxonomy" id="1840588"/>
    <lineage>
        <taxon>Eukaryota</taxon>
        <taxon>Viridiplantae</taxon>
        <taxon>Streptophyta</taxon>
        <taxon>Embryophyta</taxon>
        <taxon>Tracheophyta</taxon>
        <taxon>Spermatophyta</taxon>
        <taxon>Magnoliopsida</taxon>
        <taxon>eudicotyledons</taxon>
        <taxon>Gunneridae</taxon>
        <taxon>Pentapetalae</taxon>
        <taxon>asterids</taxon>
        <taxon>Ericales</taxon>
        <taxon>Theaceae</taxon>
        <taxon>Camellia</taxon>
    </lineage>
</organism>
<accession>A0ACC0IRM1</accession>
<dbReference type="EMBL" id="CM045760">
    <property type="protein sequence ID" value="KAI8027743.1"/>
    <property type="molecule type" value="Genomic_DNA"/>
</dbReference>